<reference evidence="4" key="2">
    <citation type="submission" date="2015-01" db="EMBL/GenBank/DDBJ databases">
        <title>Evolutionary Origins and Diversification of the Mycorrhizal Mutualists.</title>
        <authorList>
            <consortium name="DOE Joint Genome Institute"/>
            <consortium name="Mycorrhizal Genomics Consortium"/>
            <person name="Kohler A."/>
            <person name="Kuo A."/>
            <person name="Nagy L.G."/>
            <person name="Floudas D."/>
            <person name="Copeland A."/>
            <person name="Barry K.W."/>
            <person name="Cichocki N."/>
            <person name="Veneault-Fourrey C."/>
            <person name="LaButti K."/>
            <person name="Lindquist E.A."/>
            <person name="Lipzen A."/>
            <person name="Lundell T."/>
            <person name="Morin E."/>
            <person name="Murat C."/>
            <person name="Riley R."/>
            <person name="Ohm R."/>
            <person name="Sun H."/>
            <person name="Tunlid A."/>
            <person name="Henrissat B."/>
            <person name="Grigoriev I.V."/>
            <person name="Hibbett D.S."/>
            <person name="Martin F."/>
        </authorList>
    </citation>
    <scope>NUCLEOTIDE SEQUENCE [LARGE SCALE GENOMIC DNA]</scope>
    <source>
        <strain evidence="4">441</strain>
    </source>
</reference>
<feature type="transmembrane region" description="Helical" evidence="2">
    <location>
        <begin position="51"/>
        <end position="74"/>
    </location>
</feature>
<keyword evidence="2" id="KW-0472">Membrane</keyword>
<organism evidence="3 4">
    <name type="scientific">Pisolithus microcarpus 441</name>
    <dbReference type="NCBI Taxonomy" id="765257"/>
    <lineage>
        <taxon>Eukaryota</taxon>
        <taxon>Fungi</taxon>
        <taxon>Dikarya</taxon>
        <taxon>Basidiomycota</taxon>
        <taxon>Agaricomycotina</taxon>
        <taxon>Agaricomycetes</taxon>
        <taxon>Agaricomycetidae</taxon>
        <taxon>Boletales</taxon>
        <taxon>Sclerodermatineae</taxon>
        <taxon>Pisolithaceae</taxon>
        <taxon>Pisolithus</taxon>
    </lineage>
</organism>
<evidence type="ECO:0000313" key="3">
    <source>
        <dbReference type="EMBL" id="KIK26194.1"/>
    </source>
</evidence>
<evidence type="ECO:0000256" key="1">
    <source>
        <dbReference type="SAM" id="MobiDB-lite"/>
    </source>
</evidence>
<evidence type="ECO:0000313" key="4">
    <source>
        <dbReference type="Proteomes" id="UP000054018"/>
    </source>
</evidence>
<feature type="transmembrane region" description="Helical" evidence="2">
    <location>
        <begin position="168"/>
        <end position="190"/>
    </location>
</feature>
<dbReference type="AlphaFoldDB" id="A0A0C9ZJT0"/>
<reference evidence="3 4" key="1">
    <citation type="submission" date="2014-04" db="EMBL/GenBank/DDBJ databases">
        <authorList>
            <consortium name="DOE Joint Genome Institute"/>
            <person name="Kuo A."/>
            <person name="Kohler A."/>
            <person name="Costa M.D."/>
            <person name="Nagy L.G."/>
            <person name="Floudas D."/>
            <person name="Copeland A."/>
            <person name="Barry K.W."/>
            <person name="Cichocki N."/>
            <person name="Veneault-Fourrey C."/>
            <person name="LaButti K."/>
            <person name="Lindquist E.A."/>
            <person name="Lipzen A."/>
            <person name="Lundell T."/>
            <person name="Morin E."/>
            <person name="Murat C."/>
            <person name="Sun H."/>
            <person name="Tunlid A."/>
            <person name="Henrissat B."/>
            <person name="Grigoriev I.V."/>
            <person name="Hibbett D.S."/>
            <person name="Martin F."/>
            <person name="Nordberg H.P."/>
            <person name="Cantor M.N."/>
            <person name="Hua S.X."/>
        </authorList>
    </citation>
    <scope>NUCLEOTIDE SEQUENCE [LARGE SCALE GENOMIC DNA]</scope>
    <source>
        <strain evidence="3 4">441</strain>
    </source>
</reference>
<keyword evidence="4" id="KW-1185">Reference proteome</keyword>
<feature type="transmembrane region" description="Helical" evidence="2">
    <location>
        <begin position="99"/>
        <end position="122"/>
    </location>
</feature>
<evidence type="ECO:0000256" key="2">
    <source>
        <dbReference type="SAM" id="Phobius"/>
    </source>
</evidence>
<proteinExistence type="predicted"/>
<name>A0A0C9ZJT0_9AGAM</name>
<keyword evidence="2" id="KW-1133">Transmembrane helix</keyword>
<keyword evidence="2" id="KW-0812">Transmembrane</keyword>
<feature type="compositionally biased region" description="Polar residues" evidence="1">
    <location>
        <begin position="277"/>
        <end position="294"/>
    </location>
</feature>
<dbReference type="EMBL" id="KN833703">
    <property type="protein sequence ID" value="KIK26194.1"/>
    <property type="molecule type" value="Genomic_DNA"/>
</dbReference>
<dbReference type="Proteomes" id="UP000054018">
    <property type="component" value="Unassembled WGS sequence"/>
</dbReference>
<feature type="transmembrane region" description="Helical" evidence="2">
    <location>
        <begin position="12"/>
        <end position="31"/>
    </location>
</feature>
<sequence>MINAGPLWQNSFYVGNILSTILYGAELRICYQTMRCSTTESSDSLSHNTVVMHRCLSGFLLFLSSIVVLVQATLGREMWIIHYDYSGGMEQYYADHTFVWYQILGLMAMVALQLTSDAFLIHRLYVLQKRIWDLVLPFILWVGTVVLGALLCAYSATQRGNIFAGEAAHIAVAYYAVAIALNLLITSTLCGRILIMARGNRKNFGLNYPRWYFCAVSMIIRSALPRTTIGIAFLVTLALESGVSVAFLSLYVMLTCVSSQTLILRAAPGSSRGHASRSVSGTSFMPSSAPISPTTPKSPFLTFNEGGSKTNLEVLSVFHYDVKSDPEA</sequence>
<feature type="region of interest" description="Disordered" evidence="1">
    <location>
        <begin position="270"/>
        <end position="294"/>
    </location>
</feature>
<protein>
    <submittedName>
        <fullName evidence="3">Uncharacterized protein</fullName>
    </submittedName>
</protein>
<feature type="transmembrane region" description="Helical" evidence="2">
    <location>
        <begin position="134"/>
        <end position="156"/>
    </location>
</feature>
<dbReference type="OrthoDB" id="2796825at2759"/>
<dbReference type="HOGENOM" id="CLU_044614_0_0_1"/>
<gene>
    <name evidence="3" type="ORF">PISMIDRAFT_95357</name>
</gene>
<accession>A0A0C9ZJT0</accession>